<keyword evidence="3" id="KW-1185">Reference proteome</keyword>
<dbReference type="EMBL" id="CP089277">
    <property type="protein sequence ID" value="USP78820.1"/>
    <property type="molecule type" value="Genomic_DNA"/>
</dbReference>
<dbReference type="VEuPathDB" id="FungiDB:yc1106_06094"/>
<evidence type="ECO:0000256" key="1">
    <source>
        <dbReference type="SAM" id="MobiDB-lite"/>
    </source>
</evidence>
<protein>
    <submittedName>
        <fullName evidence="2">Uncharacterized protein</fullName>
    </submittedName>
</protein>
<name>A0A9Q9DUB4_CURCL</name>
<sequence>MPDLQDGLGNSVSDRFPEGVLQFGLSRCPMASVGLSRANNEAKGISASTPNKDLVATDVSHPRPEGGPV</sequence>
<dbReference type="AlphaFoldDB" id="A0A9Q9DUB4"/>
<accession>A0A9Q9DUB4</accession>
<gene>
    <name evidence="2" type="ORF">yc1106_06094</name>
</gene>
<evidence type="ECO:0000313" key="3">
    <source>
        <dbReference type="Proteomes" id="UP001056012"/>
    </source>
</evidence>
<feature type="region of interest" description="Disordered" evidence="1">
    <location>
        <begin position="41"/>
        <end position="69"/>
    </location>
</feature>
<dbReference type="Proteomes" id="UP001056012">
    <property type="component" value="Chromosome 4"/>
</dbReference>
<evidence type="ECO:0000313" key="2">
    <source>
        <dbReference type="EMBL" id="USP78820.1"/>
    </source>
</evidence>
<feature type="compositionally biased region" description="Basic and acidic residues" evidence="1">
    <location>
        <begin position="60"/>
        <end position="69"/>
    </location>
</feature>
<organism evidence="2 3">
    <name type="scientific">Curvularia clavata</name>
    <dbReference type="NCBI Taxonomy" id="95742"/>
    <lineage>
        <taxon>Eukaryota</taxon>
        <taxon>Fungi</taxon>
        <taxon>Dikarya</taxon>
        <taxon>Ascomycota</taxon>
        <taxon>Pezizomycotina</taxon>
        <taxon>Dothideomycetes</taxon>
        <taxon>Pleosporomycetidae</taxon>
        <taxon>Pleosporales</taxon>
        <taxon>Pleosporineae</taxon>
        <taxon>Pleosporaceae</taxon>
        <taxon>Curvularia</taxon>
    </lineage>
</organism>
<reference evidence="2" key="1">
    <citation type="submission" date="2021-12" db="EMBL/GenBank/DDBJ databases">
        <title>Curvularia clavata genome.</title>
        <authorList>
            <person name="Cao Y."/>
        </authorList>
    </citation>
    <scope>NUCLEOTIDE SEQUENCE</scope>
    <source>
        <strain evidence="2">Yc1106</strain>
    </source>
</reference>
<proteinExistence type="predicted"/>